<dbReference type="InterPro" id="IPR001906">
    <property type="entry name" value="Terpene_synth_N"/>
</dbReference>
<dbReference type="PANTHER" id="PTHR31225">
    <property type="entry name" value="OS04G0344100 PROTEIN-RELATED"/>
    <property type="match status" value="1"/>
</dbReference>
<dbReference type="SUPFAM" id="SSF48239">
    <property type="entry name" value="Terpenoid cyclases/Protein prenyltransferases"/>
    <property type="match status" value="2"/>
</dbReference>
<feature type="domain" description="Terpene synthase N-terminal" evidence="7">
    <location>
        <begin position="512"/>
        <end position="681"/>
    </location>
</feature>
<comment type="cofactor">
    <cofactor evidence="1">
        <name>Mg(2+)</name>
        <dbReference type="ChEBI" id="CHEBI:18420"/>
    </cofactor>
</comment>
<keyword evidence="10" id="KW-1185">Reference proteome</keyword>
<dbReference type="InterPro" id="IPR050148">
    <property type="entry name" value="Terpene_synthase-like"/>
</dbReference>
<evidence type="ECO:0000313" key="9">
    <source>
        <dbReference type="EMBL" id="TXG46288.1"/>
    </source>
</evidence>
<dbReference type="Pfam" id="PF03936">
    <property type="entry name" value="Terpene_synth_C"/>
    <property type="match status" value="3"/>
</dbReference>
<keyword evidence="4" id="KW-0456">Lyase</keyword>
<proteinExistence type="predicted"/>
<feature type="coiled-coil region" evidence="5">
    <location>
        <begin position="511"/>
        <end position="538"/>
    </location>
</feature>
<evidence type="ECO:0000259" key="7">
    <source>
        <dbReference type="Pfam" id="PF01397"/>
    </source>
</evidence>
<dbReference type="SFLD" id="SFLDG01014">
    <property type="entry name" value="Terpene_Cyclase_Like_1_N-term"/>
    <property type="match status" value="2"/>
</dbReference>
<dbReference type="PANTHER" id="PTHR31225:SF221">
    <property type="entry name" value="(-)-GERMACRENE D SYNTHASE"/>
    <property type="match status" value="1"/>
</dbReference>
<dbReference type="GO" id="GO:0010333">
    <property type="term" value="F:terpene synthase activity"/>
    <property type="evidence" value="ECO:0007669"/>
    <property type="project" value="InterPro"/>
</dbReference>
<organism evidence="9 10">
    <name type="scientific">Acer yangbiense</name>
    <dbReference type="NCBI Taxonomy" id="1000413"/>
    <lineage>
        <taxon>Eukaryota</taxon>
        <taxon>Viridiplantae</taxon>
        <taxon>Streptophyta</taxon>
        <taxon>Embryophyta</taxon>
        <taxon>Tracheophyta</taxon>
        <taxon>Spermatophyta</taxon>
        <taxon>Magnoliopsida</taxon>
        <taxon>eudicotyledons</taxon>
        <taxon>Gunneridae</taxon>
        <taxon>Pentapetalae</taxon>
        <taxon>rosids</taxon>
        <taxon>malvids</taxon>
        <taxon>Sapindales</taxon>
        <taxon>Sapindaceae</taxon>
        <taxon>Hippocastanoideae</taxon>
        <taxon>Acereae</taxon>
        <taxon>Acer</taxon>
    </lineage>
</organism>
<dbReference type="Gene3D" id="1.50.10.130">
    <property type="entry name" value="Terpene synthase, N-terminal domain"/>
    <property type="match status" value="2"/>
</dbReference>
<keyword evidence="6" id="KW-0812">Transmembrane</keyword>
<dbReference type="GO" id="GO:0016102">
    <property type="term" value="P:diterpenoid biosynthetic process"/>
    <property type="evidence" value="ECO:0007669"/>
    <property type="project" value="InterPro"/>
</dbReference>
<sequence>MSLQVSDIASASTQSVKRHTTTYHPSIWGDHFLKYASHSLPIDATAQEEYKELKHEVRRMLISTTSDEISEKLRLIDAVQRLGVAYHFEREIGDALDKIYNGCDDDDNNLHTAALRFRLLRQQGYNVPCDVFEKFQDDQGKFKASLIDDVAGMLCLYEAAYLGIPEEDIMDEAIAFTNSHLELMVTDDQVISHDHHQLVEEINHAMNRPIRKGLPRLEARYYINIYSGDESHNQILLNFAKLDFNMLQVQHQKELSNITEWWKILDFATMLPYARDRVVECYFWIMGMCSEPQYSFTRITLTKVIAMASVLDDTYDAFGTYEELELLTDAIQRWDISVMDGLPEYMKYLYRALIDVYREAEEEMISKELGRSYYMPYAIEAAGFCFLPCYGLLVLVLGSSVFVPSLVFFLSFFWCLSGLGLLWLMKRLVQAYYVEAKWCKDGYVPKVEEYMQNSLVSSGYPMLATTCFLSMGDIANQQAFDWISNDPNIIKASAIIARLMDDIVSHEEADVNNVNVHLLELKEELKRMLTEVDIVNNKPLQKLDLIDAIQRLGISYHFETEIDEILETIHKDRHVSGLIDDNNVDDHLHSISLQFRLLRQHGHKISCDVFNKFKDSNGNFKESLVTDIKGILSLYEATHLRVHGEDILEEALAFTTSHLESMAASQLINSPLLAEHVNGALNRPIRRGLQRLDARHYMSVYQEDPLHNKVLLTFAKLDFNILQKLHQKELSDISRWWKNLDFSRKLPFARDRVVECYFWILGVYFEPEYVLARRILTKVIAMTSVIDDIYDVYGTIEELEIFTSAVERWDISAIDQLPKYMKCCYEALLDVYSENENDFACEGKLYRLDYAKEAMKDIVRNYFSEAKWCHEQHVPTMEEYMPVALATSAYKMLATTSFVGMGEIVTKQAFEWLFTDPNKMVQASSLICRLMDDMFEQKRGHVASSVECFMNQHGATEEETCNEFRKQVRSAWKDINEECLLPTVVPMPLLTRVLNLARVIDVVYKDEDGYTHAGVILKDFVASLLINPVPI</sequence>
<keyword evidence="3" id="KW-0460">Magnesium</keyword>
<evidence type="ECO:0008006" key="11">
    <source>
        <dbReference type="Google" id="ProtNLM"/>
    </source>
</evidence>
<evidence type="ECO:0000256" key="4">
    <source>
        <dbReference type="ARBA" id="ARBA00023239"/>
    </source>
</evidence>
<feature type="transmembrane region" description="Helical" evidence="6">
    <location>
        <begin position="374"/>
        <end position="396"/>
    </location>
</feature>
<evidence type="ECO:0000259" key="8">
    <source>
        <dbReference type="Pfam" id="PF03936"/>
    </source>
</evidence>
<dbReference type="FunFam" id="1.50.10.130:FF:000001">
    <property type="entry name" value="Isoprene synthase, chloroplastic"/>
    <property type="match status" value="2"/>
</dbReference>
<feature type="domain" description="Terpene synthase metal-binding" evidence="8">
    <location>
        <begin position="425"/>
        <end position="510"/>
    </location>
</feature>
<dbReference type="CDD" id="cd00684">
    <property type="entry name" value="Terpene_cyclase_plant_C1"/>
    <property type="match status" value="2"/>
</dbReference>
<keyword evidence="6" id="KW-0472">Membrane</keyword>
<dbReference type="InterPro" id="IPR036965">
    <property type="entry name" value="Terpene_synth_N_sf"/>
</dbReference>
<dbReference type="AlphaFoldDB" id="A0A5C7GNV8"/>
<dbReference type="Proteomes" id="UP000323000">
    <property type="component" value="Unassembled WGS sequence"/>
</dbReference>
<feature type="domain" description="Terpene synthase metal-binding" evidence="8">
    <location>
        <begin position="738"/>
        <end position="974"/>
    </location>
</feature>
<dbReference type="InterPro" id="IPR044814">
    <property type="entry name" value="Terpene_cyclase_plant_C1"/>
</dbReference>
<dbReference type="Gene3D" id="1.10.600.10">
    <property type="entry name" value="Farnesyl Diphosphate Synthase"/>
    <property type="match status" value="2"/>
</dbReference>
<evidence type="ECO:0000256" key="6">
    <source>
        <dbReference type="SAM" id="Phobius"/>
    </source>
</evidence>
<gene>
    <name evidence="9" type="ORF">EZV62_028216</name>
</gene>
<evidence type="ECO:0000256" key="2">
    <source>
        <dbReference type="ARBA" id="ARBA00022723"/>
    </source>
</evidence>
<dbReference type="InterPro" id="IPR008930">
    <property type="entry name" value="Terpenoid_cyclase/PrenylTrfase"/>
</dbReference>
<dbReference type="SFLD" id="SFLDS00005">
    <property type="entry name" value="Isoprenoid_Synthase_Type_I"/>
    <property type="match status" value="1"/>
</dbReference>
<dbReference type="GO" id="GO:0000287">
    <property type="term" value="F:magnesium ion binding"/>
    <property type="evidence" value="ECO:0007669"/>
    <property type="project" value="InterPro"/>
</dbReference>
<dbReference type="OrthoDB" id="1747480at2759"/>
<dbReference type="InterPro" id="IPR005630">
    <property type="entry name" value="Terpene_synthase_metal-bd"/>
</dbReference>
<evidence type="ECO:0000256" key="3">
    <source>
        <dbReference type="ARBA" id="ARBA00022842"/>
    </source>
</evidence>
<dbReference type="SUPFAM" id="SSF48576">
    <property type="entry name" value="Terpenoid synthases"/>
    <property type="match status" value="3"/>
</dbReference>
<feature type="domain" description="Terpene synthase metal-binding" evidence="8">
    <location>
        <begin position="265"/>
        <end position="380"/>
    </location>
</feature>
<dbReference type="InterPro" id="IPR034741">
    <property type="entry name" value="Terpene_cyclase-like_1_C"/>
</dbReference>
<accession>A0A5C7GNV8</accession>
<dbReference type="InterPro" id="IPR008949">
    <property type="entry name" value="Isoprenoid_synthase_dom_sf"/>
</dbReference>
<evidence type="ECO:0000256" key="1">
    <source>
        <dbReference type="ARBA" id="ARBA00001946"/>
    </source>
</evidence>
<evidence type="ECO:0000256" key="5">
    <source>
        <dbReference type="SAM" id="Coils"/>
    </source>
</evidence>
<comment type="caution">
    <text evidence="9">The sequence shown here is derived from an EMBL/GenBank/DDBJ whole genome shotgun (WGS) entry which is preliminary data.</text>
</comment>
<protein>
    <recommendedName>
        <fullName evidence="11">(+)-delta-cadinene synthase</fullName>
    </recommendedName>
</protein>
<dbReference type="Pfam" id="PF01397">
    <property type="entry name" value="Terpene_synth"/>
    <property type="match status" value="2"/>
</dbReference>
<name>A0A5C7GNV8_9ROSI</name>
<evidence type="ECO:0000313" key="10">
    <source>
        <dbReference type="Proteomes" id="UP000323000"/>
    </source>
</evidence>
<dbReference type="FunFam" id="1.10.600.10:FF:000007">
    <property type="entry name" value="Isoprene synthase, chloroplastic"/>
    <property type="match status" value="1"/>
</dbReference>
<feature type="transmembrane region" description="Helical" evidence="6">
    <location>
        <begin position="402"/>
        <end position="424"/>
    </location>
</feature>
<reference evidence="10" key="1">
    <citation type="journal article" date="2019" name="Gigascience">
        <title>De novo genome assembly of the endangered Acer yangbiense, a plant species with extremely small populations endemic to Yunnan Province, China.</title>
        <authorList>
            <person name="Yang J."/>
            <person name="Wariss H.M."/>
            <person name="Tao L."/>
            <person name="Zhang R."/>
            <person name="Yun Q."/>
            <person name="Hollingsworth P."/>
            <person name="Dao Z."/>
            <person name="Luo G."/>
            <person name="Guo H."/>
            <person name="Ma Y."/>
            <person name="Sun W."/>
        </authorList>
    </citation>
    <scope>NUCLEOTIDE SEQUENCE [LARGE SCALE GENOMIC DNA]</scope>
    <source>
        <strain evidence="10">cv. Malutang</strain>
    </source>
</reference>
<feature type="domain" description="Terpene synthase N-terminal" evidence="7">
    <location>
        <begin position="27"/>
        <end position="206"/>
    </location>
</feature>
<keyword evidence="5" id="KW-0175">Coiled coil</keyword>
<dbReference type="EMBL" id="VAHF01000249">
    <property type="protein sequence ID" value="TXG46288.1"/>
    <property type="molecule type" value="Genomic_DNA"/>
</dbReference>
<dbReference type="SFLD" id="SFLDG01019">
    <property type="entry name" value="Terpene_Cyclase_Like_1_C_Termi"/>
    <property type="match status" value="1"/>
</dbReference>
<keyword evidence="2" id="KW-0479">Metal-binding</keyword>
<keyword evidence="6" id="KW-1133">Transmembrane helix</keyword>